<accession>A0A1H0LK14</accession>
<protein>
    <submittedName>
        <fullName evidence="3">Uncharacterized protein</fullName>
    </submittedName>
</protein>
<dbReference type="Proteomes" id="UP000198793">
    <property type="component" value="Unassembled WGS sequence"/>
</dbReference>
<proteinExistence type="predicted"/>
<organism evidence="3 4">
    <name type="scientific">Aureimonas jatrophae</name>
    <dbReference type="NCBI Taxonomy" id="1166073"/>
    <lineage>
        <taxon>Bacteria</taxon>
        <taxon>Pseudomonadati</taxon>
        <taxon>Pseudomonadota</taxon>
        <taxon>Alphaproteobacteria</taxon>
        <taxon>Hyphomicrobiales</taxon>
        <taxon>Aurantimonadaceae</taxon>
        <taxon>Aureimonas</taxon>
    </lineage>
</organism>
<evidence type="ECO:0000313" key="4">
    <source>
        <dbReference type="Proteomes" id="UP000198793"/>
    </source>
</evidence>
<dbReference type="AlphaFoldDB" id="A0A1H0LK14"/>
<feature type="signal peptide" evidence="2">
    <location>
        <begin position="1"/>
        <end position="26"/>
    </location>
</feature>
<gene>
    <name evidence="3" type="ORF">SAMN05192530_11061</name>
</gene>
<feature type="chain" id="PRO_5011632886" evidence="2">
    <location>
        <begin position="27"/>
        <end position="104"/>
    </location>
</feature>
<keyword evidence="2" id="KW-0732">Signal</keyword>
<evidence type="ECO:0000256" key="2">
    <source>
        <dbReference type="SAM" id="SignalP"/>
    </source>
</evidence>
<evidence type="ECO:0000256" key="1">
    <source>
        <dbReference type="SAM" id="MobiDB-lite"/>
    </source>
</evidence>
<dbReference type="RefSeq" id="WP_090676191.1">
    <property type="nucleotide sequence ID" value="NZ_FNIT01000010.1"/>
</dbReference>
<evidence type="ECO:0000313" key="3">
    <source>
        <dbReference type="EMBL" id="SDO68250.1"/>
    </source>
</evidence>
<feature type="region of interest" description="Disordered" evidence="1">
    <location>
        <begin position="77"/>
        <end position="104"/>
    </location>
</feature>
<sequence length="104" mass="10699">MRVPLLLLLAGATVAPALPAAAQAYAPEEAGTILTTREREYVTRRVRLPDGRVVLLTENNGLPWLFGVGSSVGAPSSVPLVDGRTPSIAGSTPSGGIVPGQEPE</sequence>
<name>A0A1H0LK14_9HYPH</name>
<dbReference type="EMBL" id="FNIT01000010">
    <property type="protein sequence ID" value="SDO68250.1"/>
    <property type="molecule type" value="Genomic_DNA"/>
</dbReference>
<reference evidence="3 4" key="1">
    <citation type="submission" date="2016-10" db="EMBL/GenBank/DDBJ databases">
        <authorList>
            <person name="de Groot N.N."/>
        </authorList>
    </citation>
    <scope>NUCLEOTIDE SEQUENCE [LARGE SCALE GENOMIC DNA]</scope>
    <source>
        <strain evidence="4">L7-484,KACC 16230,DSM 25025</strain>
    </source>
</reference>
<keyword evidence="4" id="KW-1185">Reference proteome</keyword>
<dbReference type="STRING" id="1166073.SAMN05192530_11061"/>